<accession>A0A8J6LDY0</accession>
<dbReference type="EMBL" id="JABDTM020016173">
    <property type="protein sequence ID" value="KAH0818949.1"/>
    <property type="molecule type" value="Genomic_DNA"/>
</dbReference>
<keyword evidence="2" id="KW-0812">Transmembrane</keyword>
<evidence type="ECO:0000256" key="2">
    <source>
        <dbReference type="SAM" id="Phobius"/>
    </source>
</evidence>
<gene>
    <name evidence="3" type="ORF">GEV33_003842</name>
</gene>
<reference evidence="3" key="2">
    <citation type="submission" date="2021-08" db="EMBL/GenBank/DDBJ databases">
        <authorList>
            <person name="Eriksson T."/>
        </authorList>
    </citation>
    <scope>NUCLEOTIDE SEQUENCE</scope>
    <source>
        <strain evidence="3">Stoneville</strain>
        <tissue evidence="3">Whole head</tissue>
    </source>
</reference>
<keyword evidence="2" id="KW-1133">Transmembrane helix</keyword>
<dbReference type="AlphaFoldDB" id="A0A8J6LDY0"/>
<evidence type="ECO:0000313" key="3">
    <source>
        <dbReference type="EMBL" id="KAH0818949.1"/>
    </source>
</evidence>
<reference evidence="3" key="1">
    <citation type="journal article" date="2020" name="J Insects Food Feed">
        <title>The yellow mealworm (Tenebrio molitor) genome: a resource for the emerging insects as food and feed industry.</title>
        <authorList>
            <person name="Eriksson T."/>
            <person name="Andere A."/>
            <person name="Kelstrup H."/>
            <person name="Emery V."/>
            <person name="Picard C."/>
        </authorList>
    </citation>
    <scope>NUCLEOTIDE SEQUENCE</scope>
    <source>
        <strain evidence="3">Stoneville</strain>
        <tissue evidence="3">Whole head</tissue>
    </source>
</reference>
<proteinExistence type="predicted"/>
<feature type="compositionally biased region" description="Basic and acidic residues" evidence="1">
    <location>
        <begin position="136"/>
        <end position="148"/>
    </location>
</feature>
<comment type="caution">
    <text evidence="3">The sequence shown here is derived from an EMBL/GenBank/DDBJ whole genome shotgun (WGS) entry which is preliminary data.</text>
</comment>
<feature type="transmembrane region" description="Helical" evidence="2">
    <location>
        <begin position="6"/>
        <end position="32"/>
    </location>
</feature>
<evidence type="ECO:0000256" key="1">
    <source>
        <dbReference type="SAM" id="MobiDB-lite"/>
    </source>
</evidence>
<organism evidence="3 4">
    <name type="scientific">Tenebrio molitor</name>
    <name type="common">Yellow mealworm beetle</name>
    <dbReference type="NCBI Taxonomy" id="7067"/>
    <lineage>
        <taxon>Eukaryota</taxon>
        <taxon>Metazoa</taxon>
        <taxon>Ecdysozoa</taxon>
        <taxon>Arthropoda</taxon>
        <taxon>Hexapoda</taxon>
        <taxon>Insecta</taxon>
        <taxon>Pterygota</taxon>
        <taxon>Neoptera</taxon>
        <taxon>Endopterygota</taxon>
        <taxon>Coleoptera</taxon>
        <taxon>Polyphaga</taxon>
        <taxon>Cucujiformia</taxon>
        <taxon>Tenebrionidae</taxon>
        <taxon>Tenebrio</taxon>
    </lineage>
</organism>
<feature type="compositionally biased region" description="Basic and acidic residues" evidence="1">
    <location>
        <begin position="90"/>
        <end position="128"/>
    </location>
</feature>
<feature type="compositionally biased region" description="Basic and acidic residues" evidence="1">
    <location>
        <begin position="257"/>
        <end position="267"/>
    </location>
</feature>
<protein>
    <submittedName>
        <fullName evidence="3">Uncharacterized protein</fullName>
    </submittedName>
</protein>
<feature type="region of interest" description="Disordered" evidence="1">
    <location>
        <begin position="256"/>
        <end position="280"/>
    </location>
</feature>
<feature type="region of interest" description="Disordered" evidence="1">
    <location>
        <begin position="70"/>
        <end position="191"/>
    </location>
</feature>
<keyword evidence="2" id="KW-0472">Membrane</keyword>
<name>A0A8J6LDY0_TENMO</name>
<evidence type="ECO:0000313" key="4">
    <source>
        <dbReference type="Proteomes" id="UP000719412"/>
    </source>
</evidence>
<sequence length="409" mass="46631">MGDNSLYLHIMMTNFAVLICISYNVLTIIIPIDSAVKEAKRFVDLCYKLQEEFIQESKEIEVLTRLITPDLTRSPPGAEPETTRGPPGADLERNRSRPGAEPEPTRNRSGTDREPTRSRARIAPEHTLNRPGAHPEQTRTTHRAHPEPTRSTPGTNPDHTRSRPRAHLNIPGAHSVLTRSTPGADSEHTRSRPEPWVEYHFFLYGSTKNLYKSRRNVTTGPLERSNCRVHLRGRCRDLLTDAVLTPGRFTRTVRPFVQKERSTEKKQPSPLRSGREVGSGRAVSGRRRLFLESWDQTRQKNERGWFWTTQTAHGRRFMMGCSLFDAIRFSLATVALSERFPITREVVTSTDILPANAKHPYFLMMDWSNKIALLRIPTECILTKRLESTRPGQNIAQGEQVFRGKEALQ</sequence>
<keyword evidence="4" id="KW-1185">Reference proteome</keyword>
<dbReference type="Proteomes" id="UP000719412">
    <property type="component" value="Unassembled WGS sequence"/>
</dbReference>